<sequence>MEPKAFLRLLLMFLGFSFVLSSSVPSSRTLKSIKDEQFLQDFQGIMGMRGDGKAWEMEEGFKEGRMDIESQDYPGTGANNHHDPKPPGRD</sequence>
<dbReference type="AlphaFoldDB" id="A0ABC8SGC1"/>
<evidence type="ECO:0008006" key="5">
    <source>
        <dbReference type="Google" id="ProtNLM"/>
    </source>
</evidence>
<keyword evidence="2" id="KW-0732">Signal</keyword>
<organism evidence="3 4">
    <name type="scientific">Ilex paraguariensis</name>
    <name type="common">yerba mate</name>
    <dbReference type="NCBI Taxonomy" id="185542"/>
    <lineage>
        <taxon>Eukaryota</taxon>
        <taxon>Viridiplantae</taxon>
        <taxon>Streptophyta</taxon>
        <taxon>Embryophyta</taxon>
        <taxon>Tracheophyta</taxon>
        <taxon>Spermatophyta</taxon>
        <taxon>Magnoliopsida</taxon>
        <taxon>eudicotyledons</taxon>
        <taxon>Gunneridae</taxon>
        <taxon>Pentapetalae</taxon>
        <taxon>asterids</taxon>
        <taxon>campanulids</taxon>
        <taxon>Aquifoliales</taxon>
        <taxon>Aquifoliaceae</taxon>
        <taxon>Ilex</taxon>
    </lineage>
</organism>
<proteinExistence type="predicted"/>
<accession>A0ABC8SGC1</accession>
<reference evidence="3 4" key="1">
    <citation type="submission" date="2024-02" db="EMBL/GenBank/DDBJ databases">
        <authorList>
            <person name="Vignale AGUSTIN F."/>
            <person name="Sosa J E."/>
            <person name="Modenutti C."/>
        </authorList>
    </citation>
    <scope>NUCLEOTIDE SEQUENCE [LARGE SCALE GENOMIC DNA]</scope>
</reference>
<evidence type="ECO:0000313" key="4">
    <source>
        <dbReference type="Proteomes" id="UP001642360"/>
    </source>
</evidence>
<name>A0ABC8SGC1_9AQUA</name>
<protein>
    <recommendedName>
        <fullName evidence="5">Glycine-rich protein</fullName>
    </recommendedName>
</protein>
<dbReference type="Proteomes" id="UP001642360">
    <property type="component" value="Unassembled WGS sequence"/>
</dbReference>
<dbReference type="PANTHER" id="PTHR33474">
    <property type="entry name" value="TRANSMEMBRANE PROTEIN"/>
    <property type="match status" value="1"/>
</dbReference>
<evidence type="ECO:0000313" key="3">
    <source>
        <dbReference type="EMBL" id="CAK9156226.1"/>
    </source>
</evidence>
<feature type="chain" id="PRO_5044813690" description="Glycine-rich protein" evidence="2">
    <location>
        <begin position="22"/>
        <end position="90"/>
    </location>
</feature>
<comment type="caution">
    <text evidence="3">The sequence shown here is derived from an EMBL/GenBank/DDBJ whole genome shotgun (WGS) entry which is preliminary data.</text>
</comment>
<evidence type="ECO:0000256" key="2">
    <source>
        <dbReference type="SAM" id="SignalP"/>
    </source>
</evidence>
<keyword evidence="4" id="KW-1185">Reference proteome</keyword>
<feature type="region of interest" description="Disordered" evidence="1">
    <location>
        <begin position="66"/>
        <end position="90"/>
    </location>
</feature>
<evidence type="ECO:0000256" key="1">
    <source>
        <dbReference type="SAM" id="MobiDB-lite"/>
    </source>
</evidence>
<dbReference type="PANTHER" id="PTHR33474:SF28">
    <property type="entry name" value="OS01G0815400 PROTEIN"/>
    <property type="match status" value="1"/>
</dbReference>
<gene>
    <name evidence="3" type="ORF">ILEXP_LOCUS24657</name>
</gene>
<feature type="signal peptide" evidence="2">
    <location>
        <begin position="1"/>
        <end position="21"/>
    </location>
</feature>
<feature type="compositionally biased region" description="Basic and acidic residues" evidence="1">
    <location>
        <begin position="80"/>
        <end position="90"/>
    </location>
</feature>
<dbReference type="EMBL" id="CAUOFW020002824">
    <property type="protein sequence ID" value="CAK9156226.1"/>
    <property type="molecule type" value="Genomic_DNA"/>
</dbReference>